<dbReference type="SUPFAM" id="SSF49899">
    <property type="entry name" value="Concanavalin A-like lectins/glucanases"/>
    <property type="match status" value="2"/>
</dbReference>
<dbReference type="WBParaSite" id="Pan_g15728.t1">
    <property type="protein sequence ID" value="Pan_g15728.t1"/>
    <property type="gene ID" value="Pan_g15728"/>
</dbReference>
<reference evidence="2" key="1">
    <citation type="journal article" date="2013" name="Genetics">
        <title>The draft genome and transcriptome of Panagrellus redivivus are shaped by the harsh demands of a free-living lifestyle.</title>
        <authorList>
            <person name="Srinivasan J."/>
            <person name="Dillman A.R."/>
            <person name="Macchietto M.G."/>
            <person name="Heikkinen L."/>
            <person name="Lakso M."/>
            <person name="Fracchia K.M."/>
            <person name="Antoshechkin I."/>
            <person name="Mortazavi A."/>
            <person name="Wong G."/>
            <person name="Sternberg P.W."/>
        </authorList>
    </citation>
    <scope>NUCLEOTIDE SEQUENCE [LARGE SCALE GENOMIC DNA]</scope>
    <source>
        <strain evidence="2">MT8872</strain>
    </source>
</reference>
<dbReference type="InterPro" id="IPR013320">
    <property type="entry name" value="ConA-like_dom_sf"/>
</dbReference>
<dbReference type="Gene3D" id="2.60.120.200">
    <property type="match status" value="2"/>
</dbReference>
<feature type="signal peptide" evidence="1">
    <location>
        <begin position="1"/>
        <end position="28"/>
    </location>
</feature>
<evidence type="ECO:0000313" key="3">
    <source>
        <dbReference type="WBParaSite" id="Pan_g15728.t1"/>
    </source>
</evidence>
<dbReference type="AlphaFoldDB" id="A0A7E4V2Q2"/>
<accession>A0A7E4V2Q2</accession>
<keyword evidence="2" id="KW-1185">Reference proteome</keyword>
<dbReference type="Proteomes" id="UP000492821">
    <property type="component" value="Unassembled WGS sequence"/>
</dbReference>
<proteinExistence type="predicted"/>
<protein>
    <submittedName>
        <fullName evidence="3">MAM domain-containing protein</fullName>
    </submittedName>
</protein>
<feature type="chain" id="PRO_5028935426" evidence="1">
    <location>
        <begin position="29"/>
        <end position="782"/>
    </location>
</feature>
<reference evidence="3" key="2">
    <citation type="submission" date="2020-10" db="UniProtKB">
        <authorList>
            <consortium name="WormBaseParasite"/>
        </authorList>
    </citation>
    <scope>IDENTIFICATION</scope>
</reference>
<sequence>MMRLSCISALRRFCILIVFITLLQKSEACAQQYKKELRYLKFYLGIVPTKDDGKLPVRTNNNIRYIHSAKDLNCDFDKPCSWDNVPSDEHLDTSDFYMFEKEDKKVFPVQIQPGHEPPQGTHMLMAGNTTQTSESAVLVSSPIACQITKGKLSFKYWLYNAAKIEVVVLKINPAHNRFQVLYRPKSDCTFFKAPGSDCVVEIEEMHEPFKIGIRAHQLHDASVGSFAMITGIRYDAQICRENEIPSLFGGFPLSSGEPSIKEIETAKDLHCKENIAACAWTPSYGTDDAVTLRSLWQSGSNLRYWDEFVPSSSGDNHPEGNFIFQYIDPMSTAPIGKLKSALIPCTGGYSSLKLKYWMTPNVQAKLCTVSQNNVSLSCVFLQEENSPGPVIVDIDRGDKNPFRFVIEVIKFDSSRASIFAIDDIDFTGRLCHEQAPKTTAAPLGIEALFELQSFPQVPVDSLPESLDCNFEVEHCTHWENSEDGFQSAFVPAKLPFSMPKDMRGNAAVAHFTEPGSYVILQSPVIACAENARITVYYFSSIGARVSICADDKCLKEHEQDDAADNTDEASFGHAGELSVNVTSTNNFQLRIVAESVSEDSDFAESFVIVKYIKSEGHVCRLKDKTELACEALFCDFRRGNLCKYTAALTSPDDTPFEHDRRAGLRATLSTTGHRRVVLRSPEFELSQPADLRFHITLSTFGATAYICPDEFVDNLVEDCELLLGPKIDQKKWEMIQVQLDPEIQHFAIVAYHDKYQQFGEADVAISDISLVNADGTPLCVKL</sequence>
<name>A0A7E4V2Q2_PANRE</name>
<evidence type="ECO:0000256" key="1">
    <source>
        <dbReference type="SAM" id="SignalP"/>
    </source>
</evidence>
<keyword evidence="1" id="KW-0732">Signal</keyword>
<organism evidence="2 3">
    <name type="scientific">Panagrellus redivivus</name>
    <name type="common">Microworm</name>
    <dbReference type="NCBI Taxonomy" id="6233"/>
    <lineage>
        <taxon>Eukaryota</taxon>
        <taxon>Metazoa</taxon>
        <taxon>Ecdysozoa</taxon>
        <taxon>Nematoda</taxon>
        <taxon>Chromadorea</taxon>
        <taxon>Rhabditida</taxon>
        <taxon>Tylenchina</taxon>
        <taxon>Panagrolaimomorpha</taxon>
        <taxon>Panagrolaimoidea</taxon>
        <taxon>Panagrolaimidae</taxon>
        <taxon>Panagrellus</taxon>
    </lineage>
</organism>
<evidence type="ECO:0000313" key="2">
    <source>
        <dbReference type="Proteomes" id="UP000492821"/>
    </source>
</evidence>